<name>R6N0P9_9FIRM</name>
<dbReference type="SUPFAM" id="SSF54862">
    <property type="entry name" value="4Fe-4S ferredoxins"/>
    <property type="match status" value="1"/>
</dbReference>
<dbReference type="InterPro" id="IPR017896">
    <property type="entry name" value="4Fe4S_Fe-S-bd"/>
</dbReference>
<comment type="caution">
    <text evidence="2">The sequence shown here is derived from an EMBL/GenBank/DDBJ whole genome shotgun (WGS) entry which is preliminary data.</text>
</comment>
<dbReference type="InterPro" id="IPR050128">
    <property type="entry name" value="Sulfate_adenylyltrnsfr_sub2"/>
</dbReference>
<dbReference type="PANTHER" id="PTHR43196">
    <property type="entry name" value="SULFATE ADENYLYLTRANSFERASE SUBUNIT 2"/>
    <property type="match status" value="1"/>
</dbReference>
<evidence type="ECO:0000313" key="2">
    <source>
        <dbReference type="EMBL" id="CDC05528.1"/>
    </source>
</evidence>
<dbReference type="PANTHER" id="PTHR43196:SF2">
    <property type="entry name" value="PHOSPHOADENOSINE PHOSPHOSULFATE REDUCTASE"/>
    <property type="match status" value="1"/>
</dbReference>
<organism evidence="2 3">
    <name type="scientific">[Clostridium] leptum CAG:27</name>
    <dbReference type="NCBI Taxonomy" id="1263068"/>
    <lineage>
        <taxon>Bacteria</taxon>
        <taxon>Bacillati</taxon>
        <taxon>Bacillota</taxon>
        <taxon>Clostridia</taxon>
        <taxon>Eubacteriales</taxon>
        <taxon>Oscillospiraceae</taxon>
        <taxon>Oscillospiraceae incertae sedis</taxon>
    </lineage>
</organism>
<sequence>MYSYTFDSETGGIILNSTPTNFSKEPRPVYAAELDILGFDKYWDYNKQNDVPYLWAESNIYWYRGVQIAKTKGGDLYTAPELQPVRDENGSVPFDKAEGNTLEPINIEAMCAANEDLLTVIEDSTVKKIVKEYEKFKNKLDIFHVAFSGGKDSAVLLDLVKKALPKGSFVVIFGDTGMEFPDTYEAVEKTKKQCELDGTPFYIARSHFDPKDSWKLFGPPARVLRWCCSVHKSTPQTLKMREITGKDNYIGMDFVGVRAHESLARSKYDYENFGKKQKGQYSFNPILEWTSAEIWLYIFWNHLNINNAYKKGNSRAGCLLCPMGRGASDFFRRNAYTQEIDKYIEYIKRSYLSSDSDKVNSYITNGGWCARNNGRDLKDNKFRCVENVTNGFITINVTRPNTDWKEWIKTLGMLTETDSGYTIRYEGEEIAFQVVNEENGYIVFLPERLSVEKPKFSRLFRQVFRKSAYCSACKVCETNCRNGCIKFVDGKLSITNCVHCYQCHMIESGCLLFHSLRHPQGGGKSMKSLNSFADHAPKRDWLVSFFELKQDFFTEHTLGPMMYDMFRRFLKDAGLNEKNHFTDFAELISNIGWETDTALGLILINLAMENPQIAWYIKNMDIGYFYERQQIEEMLISLEVKPKDAKSITKAYKRIVDTPFGTVLNFGYVTDENDMVRTKCSISDNRVVLYALYKFAEKCNLDKEFRVSYLYDEDVERDGISPVRILGLYDEEELKSILLGLSSAYPEFINATFTNDLQTITLRDKTSKDVLNLFKEEI</sequence>
<dbReference type="Pfam" id="PF01507">
    <property type="entry name" value="PAPS_reduct"/>
    <property type="match status" value="1"/>
</dbReference>
<feature type="domain" description="4Fe-4S ferredoxin-type" evidence="1">
    <location>
        <begin position="460"/>
        <end position="490"/>
    </location>
</feature>
<dbReference type="InterPro" id="IPR002500">
    <property type="entry name" value="PAPS_reduct_dom"/>
</dbReference>
<evidence type="ECO:0000313" key="3">
    <source>
        <dbReference type="Proteomes" id="UP000018168"/>
    </source>
</evidence>
<protein>
    <submittedName>
        <fullName evidence="2">Phosphoadenosine phosphosulfate reductase</fullName>
    </submittedName>
</protein>
<dbReference type="EMBL" id="CBEP010000121">
    <property type="protein sequence ID" value="CDC05528.1"/>
    <property type="molecule type" value="Genomic_DNA"/>
</dbReference>
<reference evidence="2" key="1">
    <citation type="submission" date="2012-11" db="EMBL/GenBank/DDBJ databases">
        <title>Dependencies among metagenomic species, viruses, plasmids and units of genetic variation.</title>
        <authorList>
            <person name="Nielsen H.B."/>
            <person name="Almeida M."/>
            <person name="Juncker A.S."/>
            <person name="Rasmussen S."/>
            <person name="Li J."/>
            <person name="Sunagawa S."/>
            <person name="Plichta D."/>
            <person name="Gautier L."/>
            <person name="Le Chatelier E."/>
            <person name="Peletier E."/>
            <person name="Bonde I."/>
            <person name="Nielsen T."/>
            <person name="Manichanh C."/>
            <person name="Arumugam M."/>
            <person name="Batto J."/>
            <person name="Santos M.B.Q.D."/>
            <person name="Blom N."/>
            <person name="Borruel N."/>
            <person name="Burgdorf K.S."/>
            <person name="Boumezbeur F."/>
            <person name="Casellas F."/>
            <person name="Dore J."/>
            <person name="Guarner F."/>
            <person name="Hansen T."/>
            <person name="Hildebrand F."/>
            <person name="Kaas R.S."/>
            <person name="Kennedy S."/>
            <person name="Kristiansen K."/>
            <person name="Kultima J.R."/>
            <person name="Leonard P."/>
            <person name="Levenez F."/>
            <person name="Lund O."/>
            <person name="Moumen B."/>
            <person name="Le Paslier D."/>
            <person name="Pons N."/>
            <person name="Pedersen O."/>
            <person name="Prifti E."/>
            <person name="Qin J."/>
            <person name="Raes J."/>
            <person name="Tap J."/>
            <person name="Tims S."/>
            <person name="Ussery D.W."/>
            <person name="Yamada T."/>
            <person name="MetaHit consortium"/>
            <person name="Renault P."/>
            <person name="Sicheritz-Ponten T."/>
            <person name="Bork P."/>
            <person name="Wang J."/>
            <person name="Brunak S."/>
            <person name="Ehrlich S.D."/>
        </authorList>
    </citation>
    <scope>NUCLEOTIDE SEQUENCE [LARGE SCALE GENOMIC DNA]</scope>
</reference>
<gene>
    <name evidence="2" type="ORF">BN578_00995</name>
</gene>
<dbReference type="AlphaFoldDB" id="R6N0P9"/>
<evidence type="ECO:0000259" key="1">
    <source>
        <dbReference type="PROSITE" id="PS51379"/>
    </source>
</evidence>
<dbReference type="SUPFAM" id="SSF52402">
    <property type="entry name" value="Adenine nucleotide alpha hydrolases-like"/>
    <property type="match status" value="1"/>
</dbReference>
<dbReference type="PROSITE" id="PS51379">
    <property type="entry name" value="4FE4S_FER_2"/>
    <property type="match status" value="1"/>
</dbReference>
<dbReference type="GO" id="GO:0003824">
    <property type="term" value="F:catalytic activity"/>
    <property type="evidence" value="ECO:0007669"/>
    <property type="project" value="InterPro"/>
</dbReference>
<dbReference type="Gene3D" id="3.40.50.620">
    <property type="entry name" value="HUPs"/>
    <property type="match status" value="1"/>
</dbReference>
<dbReference type="InterPro" id="IPR014729">
    <property type="entry name" value="Rossmann-like_a/b/a_fold"/>
</dbReference>
<proteinExistence type="predicted"/>
<accession>R6N0P9</accession>
<dbReference type="Proteomes" id="UP000018168">
    <property type="component" value="Unassembled WGS sequence"/>
</dbReference>